<dbReference type="EMBL" id="JAIWYP010000002">
    <property type="protein sequence ID" value="KAH3869742.1"/>
    <property type="molecule type" value="Genomic_DNA"/>
</dbReference>
<dbReference type="AlphaFoldDB" id="A0A9D4M608"/>
<keyword evidence="2" id="KW-1185">Reference proteome</keyword>
<comment type="caution">
    <text evidence="1">The sequence shown here is derived from an EMBL/GenBank/DDBJ whole genome shotgun (WGS) entry which is preliminary data.</text>
</comment>
<accession>A0A9D4M608</accession>
<proteinExistence type="predicted"/>
<evidence type="ECO:0000313" key="1">
    <source>
        <dbReference type="EMBL" id="KAH3869742.1"/>
    </source>
</evidence>
<reference evidence="1" key="1">
    <citation type="journal article" date="2019" name="bioRxiv">
        <title>The Genome of the Zebra Mussel, Dreissena polymorpha: A Resource for Invasive Species Research.</title>
        <authorList>
            <person name="McCartney M.A."/>
            <person name="Auch B."/>
            <person name="Kono T."/>
            <person name="Mallez S."/>
            <person name="Zhang Y."/>
            <person name="Obille A."/>
            <person name="Becker A."/>
            <person name="Abrahante J.E."/>
            <person name="Garbe J."/>
            <person name="Badalamenti J.P."/>
            <person name="Herman A."/>
            <person name="Mangelson H."/>
            <person name="Liachko I."/>
            <person name="Sullivan S."/>
            <person name="Sone E.D."/>
            <person name="Koren S."/>
            <person name="Silverstein K.A.T."/>
            <person name="Beckman K.B."/>
            <person name="Gohl D.M."/>
        </authorList>
    </citation>
    <scope>NUCLEOTIDE SEQUENCE</scope>
    <source>
        <strain evidence="1">Duluth1</strain>
        <tissue evidence="1">Whole animal</tissue>
    </source>
</reference>
<reference evidence="1" key="2">
    <citation type="submission" date="2020-11" db="EMBL/GenBank/DDBJ databases">
        <authorList>
            <person name="McCartney M.A."/>
            <person name="Auch B."/>
            <person name="Kono T."/>
            <person name="Mallez S."/>
            <person name="Becker A."/>
            <person name="Gohl D.M."/>
            <person name="Silverstein K.A.T."/>
            <person name="Koren S."/>
            <person name="Bechman K.B."/>
            <person name="Herman A."/>
            <person name="Abrahante J.E."/>
            <person name="Garbe J."/>
        </authorList>
    </citation>
    <scope>NUCLEOTIDE SEQUENCE</scope>
    <source>
        <strain evidence="1">Duluth1</strain>
        <tissue evidence="1">Whole animal</tissue>
    </source>
</reference>
<gene>
    <name evidence="1" type="ORF">DPMN_032911</name>
</gene>
<protein>
    <submittedName>
        <fullName evidence="1">Uncharacterized protein</fullName>
    </submittedName>
</protein>
<sequence length="70" mass="7770">MAETVCESMKRQLCVDIAISPEQAGTFSSYFPLVMAEIACESIKRQLCVKIAAKSICKLVSPRKMHKHIA</sequence>
<organism evidence="1 2">
    <name type="scientific">Dreissena polymorpha</name>
    <name type="common">Zebra mussel</name>
    <name type="synonym">Mytilus polymorpha</name>
    <dbReference type="NCBI Taxonomy" id="45954"/>
    <lineage>
        <taxon>Eukaryota</taxon>
        <taxon>Metazoa</taxon>
        <taxon>Spiralia</taxon>
        <taxon>Lophotrochozoa</taxon>
        <taxon>Mollusca</taxon>
        <taxon>Bivalvia</taxon>
        <taxon>Autobranchia</taxon>
        <taxon>Heteroconchia</taxon>
        <taxon>Euheterodonta</taxon>
        <taxon>Imparidentia</taxon>
        <taxon>Neoheterodontei</taxon>
        <taxon>Myida</taxon>
        <taxon>Dreissenoidea</taxon>
        <taxon>Dreissenidae</taxon>
        <taxon>Dreissena</taxon>
    </lineage>
</organism>
<evidence type="ECO:0000313" key="2">
    <source>
        <dbReference type="Proteomes" id="UP000828390"/>
    </source>
</evidence>
<name>A0A9D4M608_DREPO</name>
<dbReference type="Proteomes" id="UP000828390">
    <property type="component" value="Unassembled WGS sequence"/>
</dbReference>